<dbReference type="OrthoDB" id="3177118at2"/>
<proteinExistence type="predicted"/>
<dbReference type="InterPro" id="IPR027417">
    <property type="entry name" value="P-loop_NTPase"/>
</dbReference>
<dbReference type="PANTHER" id="PTHR30580">
    <property type="entry name" value="PRIMOSOMAL PROTEIN N"/>
    <property type="match status" value="1"/>
</dbReference>
<dbReference type="GO" id="GO:0006270">
    <property type="term" value="P:DNA replication initiation"/>
    <property type="evidence" value="ECO:0007669"/>
    <property type="project" value="TreeGrafter"/>
</dbReference>
<protein>
    <submittedName>
        <fullName evidence="6">Putative primosomal protein n</fullName>
        <ecNumber evidence="6">3.6.1.-</ecNumber>
    </submittedName>
</protein>
<dbReference type="KEGG" id="aym:YM304_20530"/>
<keyword evidence="1" id="KW-0547">Nucleotide-binding</keyword>
<evidence type="ECO:0000313" key="6">
    <source>
        <dbReference type="EMBL" id="BAN02367.1"/>
    </source>
</evidence>
<feature type="region of interest" description="Disordered" evidence="4">
    <location>
        <begin position="115"/>
        <end position="136"/>
    </location>
</feature>
<dbReference type="Proteomes" id="UP000011863">
    <property type="component" value="Chromosome"/>
</dbReference>
<accession>A0A6C7E6G2</accession>
<sequence length="583" mass="63319">MTDGLLFGHTVRCARVLPDVTGLAKPFDYSIPDDLVDQVEVGTMVRVELHGRRIGGWVIELPDEPAVPADELKPIAKVRGHGPAPELIELAHWASVRWAARRIRPFLVTASPRNAVRTLPPPHRRATAPAPSSPATTKLLESGGGVLRLPPRSDVLPSVLSAIGLGPTLVVVPTNHDAALLASRLRRTGATVAYVPDDWAAAAGGVDVVIGSRSAAWMPCAGLAAAIVVDEHDEALQDERSPTWHARDVVAERCRRAGVPAVFVSPAPTLVAVEELAGPGGVVHPPRDRERLHWPRVEVVDRTDEDPWKRSLITSALIERLRDPLQHVVCVSNITGRARVLACRTCRELIRCETCDAAVGLTDDNRLSCRRCGTERPAVCQACGASKFANLRPGVTRLREELEAAANRPVVAVTGADDEPPKRADIYVGTEAVLHRIDRADVVAFLEFDSEMLAPRFRASEQALALIIRAGRLAPEVMIQTFNPDHEVVQAAFRADPDLVLDAERSRREMLHLPPYGALASISGGFSDEVIEQLDRDVVQVGHIDDDHHLVRAESWTVLGEALNAAERPPGARIRVEVDPARI</sequence>
<dbReference type="GO" id="GO:0006302">
    <property type="term" value="P:double-strand break repair"/>
    <property type="evidence" value="ECO:0007669"/>
    <property type="project" value="TreeGrafter"/>
</dbReference>
<keyword evidence="2" id="KW-0067">ATP-binding</keyword>
<dbReference type="Pfam" id="PF17764">
    <property type="entry name" value="PriA_3primeBD"/>
    <property type="match status" value="1"/>
</dbReference>
<keyword evidence="7" id="KW-1185">Reference proteome</keyword>
<dbReference type="EMBL" id="AP012057">
    <property type="protein sequence ID" value="BAN02367.1"/>
    <property type="molecule type" value="Genomic_DNA"/>
</dbReference>
<feature type="compositionally biased region" description="Low complexity" evidence="4">
    <location>
        <begin position="127"/>
        <end position="136"/>
    </location>
</feature>
<organism evidence="6 7">
    <name type="scientific">Ilumatobacter coccineus (strain NBRC 103263 / KCTC 29153 / YM16-304)</name>
    <dbReference type="NCBI Taxonomy" id="1313172"/>
    <lineage>
        <taxon>Bacteria</taxon>
        <taxon>Bacillati</taxon>
        <taxon>Actinomycetota</taxon>
        <taxon>Acidimicrobiia</taxon>
        <taxon>Acidimicrobiales</taxon>
        <taxon>Ilumatobacteraceae</taxon>
        <taxon>Ilumatobacter</taxon>
    </lineage>
</organism>
<name>A0A6C7E6G2_ILUCY</name>
<dbReference type="AlphaFoldDB" id="A0A6C7E6G2"/>
<evidence type="ECO:0000313" key="7">
    <source>
        <dbReference type="Proteomes" id="UP000011863"/>
    </source>
</evidence>
<dbReference type="GO" id="GO:0006310">
    <property type="term" value="P:DNA recombination"/>
    <property type="evidence" value="ECO:0007669"/>
    <property type="project" value="TreeGrafter"/>
</dbReference>
<reference evidence="6 7" key="1">
    <citation type="journal article" date="2013" name="Int. J. Syst. Evol. Microbiol.">
        <title>Ilumatobacter nonamiense sp. nov. and Ilumatobacter coccineum sp. nov., isolated from seashore sand.</title>
        <authorList>
            <person name="Matsumoto A."/>
            <person name="Kasai H."/>
            <person name="Matsuo Y."/>
            <person name="Shizuri Y."/>
            <person name="Ichikawa N."/>
            <person name="Fujita N."/>
            <person name="Omura S."/>
            <person name="Takahashi Y."/>
        </authorList>
    </citation>
    <scope>NUCLEOTIDE SEQUENCE [LARGE SCALE GENOMIC DNA]</scope>
    <source>
        <strain evidence="7">NBRC 103263 / KCTC 29153 / YM16-304</strain>
    </source>
</reference>
<evidence type="ECO:0000259" key="5">
    <source>
        <dbReference type="Pfam" id="PF17764"/>
    </source>
</evidence>
<keyword evidence="3" id="KW-0238">DNA-binding</keyword>
<gene>
    <name evidence="6" type="primary">priA</name>
    <name evidence="6" type="ORF">YM304_20530</name>
</gene>
<dbReference type="EC" id="3.6.1.-" evidence="6"/>
<evidence type="ECO:0000256" key="1">
    <source>
        <dbReference type="ARBA" id="ARBA00022741"/>
    </source>
</evidence>
<feature type="domain" description="Primosomal protein N' 3' DNA-binding" evidence="5">
    <location>
        <begin position="16"/>
        <end position="99"/>
    </location>
</feature>
<dbReference type="InterPro" id="IPR041222">
    <property type="entry name" value="PriA_3primeBD"/>
</dbReference>
<keyword evidence="6" id="KW-0378">Hydrolase</keyword>
<dbReference type="RefSeq" id="WP_015441614.1">
    <property type="nucleotide sequence ID" value="NC_020520.1"/>
</dbReference>
<dbReference type="GO" id="GO:0043138">
    <property type="term" value="F:3'-5' DNA helicase activity"/>
    <property type="evidence" value="ECO:0007669"/>
    <property type="project" value="TreeGrafter"/>
</dbReference>
<evidence type="ECO:0000256" key="4">
    <source>
        <dbReference type="SAM" id="MobiDB-lite"/>
    </source>
</evidence>
<dbReference type="GO" id="GO:0003677">
    <property type="term" value="F:DNA binding"/>
    <property type="evidence" value="ECO:0007669"/>
    <property type="project" value="UniProtKB-KW"/>
</dbReference>
<dbReference type="Gene3D" id="3.40.1440.60">
    <property type="entry name" value="PriA, 3(prime) DNA-binding domain"/>
    <property type="match status" value="1"/>
</dbReference>
<dbReference type="GO" id="GO:0016787">
    <property type="term" value="F:hydrolase activity"/>
    <property type="evidence" value="ECO:0007669"/>
    <property type="project" value="UniProtKB-KW"/>
</dbReference>
<evidence type="ECO:0000256" key="2">
    <source>
        <dbReference type="ARBA" id="ARBA00022840"/>
    </source>
</evidence>
<dbReference type="PANTHER" id="PTHR30580:SF0">
    <property type="entry name" value="PRIMOSOMAL PROTEIN N"/>
    <property type="match status" value="1"/>
</dbReference>
<dbReference type="GO" id="GO:0005524">
    <property type="term" value="F:ATP binding"/>
    <property type="evidence" value="ECO:0007669"/>
    <property type="project" value="UniProtKB-KW"/>
</dbReference>
<dbReference type="InterPro" id="IPR042115">
    <property type="entry name" value="PriA_3primeBD_sf"/>
</dbReference>
<evidence type="ECO:0000256" key="3">
    <source>
        <dbReference type="ARBA" id="ARBA00023125"/>
    </source>
</evidence>
<dbReference type="Gene3D" id="3.40.50.300">
    <property type="entry name" value="P-loop containing nucleotide triphosphate hydrolases"/>
    <property type="match status" value="1"/>
</dbReference>